<comment type="caution">
    <text evidence="6">The sequence shown here is derived from an EMBL/GenBank/DDBJ whole genome shotgun (WGS) entry which is preliminary data.</text>
</comment>
<dbReference type="SUPFAM" id="SSF56645">
    <property type="entry name" value="Acyl-CoA dehydrogenase NM domain-like"/>
    <property type="match status" value="1"/>
</dbReference>
<dbReference type="AlphaFoldDB" id="A0A9W6JYX8"/>
<dbReference type="Pfam" id="PF11794">
    <property type="entry name" value="HpaB_N"/>
    <property type="match status" value="1"/>
</dbReference>
<dbReference type="EMBL" id="BSFM01000011">
    <property type="protein sequence ID" value="GLK83948.1"/>
    <property type="molecule type" value="Genomic_DNA"/>
</dbReference>
<keyword evidence="1" id="KW-0285">Flavoprotein</keyword>
<evidence type="ECO:0000256" key="1">
    <source>
        <dbReference type="ARBA" id="ARBA00022630"/>
    </source>
</evidence>
<sequence length="498" mass="53961">MNAQTAKQALQGELPAGHKLKTGEEFKASLDDGRALWVGGKRIAKVFDDPALSAGVDLIASMFDDQFKPEFAEATTYVDESGTVASRSWQVPRTKEDLADRRKMIEYTSLKTAGTFGRPPDLAPAIAVGLLAYLPTFKAKKSLIEGCSPDFAENIEAYVAYGRDNNLTASESLTGPQNDRSSPKGAEASLLKVKSVEKGGIRVSGAKTVGSISAQANEIFFTNLGGIRETPAEACIWASVPINAEGIKLISREMVSHPGADPFDHPVARLGEEADQLIIFDNVFVPTDRIFNLGDPTAMSYYGPVCVFAHWHVLTRLAVKAELFVGAGQLVLDVLGTSNIPAVQGMLGEIIQYAQTLRAFVTAAEAMAKPTEGDVMAPDAGMLTAGRLYSIEHYPRIIHILQELCGQGLVMRFGKAAFDNPEIGHHLHDLLPGKGVSAEVKELLMNFIWDMTSSSLAGRVALFENVNASPAPRLRERLYNEVKRERFIEQVKTLAGMP</sequence>
<dbReference type="Pfam" id="PF03241">
    <property type="entry name" value="HpaB"/>
    <property type="match status" value="1"/>
</dbReference>
<evidence type="ECO:0000259" key="4">
    <source>
        <dbReference type="Pfam" id="PF03241"/>
    </source>
</evidence>
<organism evidence="6 7">
    <name type="scientific">Ancylobacter defluvii</name>
    <dbReference type="NCBI Taxonomy" id="1282440"/>
    <lineage>
        <taxon>Bacteria</taxon>
        <taxon>Pseudomonadati</taxon>
        <taxon>Pseudomonadota</taxon>
        <taxon>Alphaproteobacteria</taxon>
        <taxon>Hyphomicrobiales</taxon>
        <taxon>Xanthobacteraceae</taxon>
        <taxon>Ancylobacter</taxon>
    </lineage>
</organism>
<dbReference type="Gene3D" id="2.40.110.10">
    <property type="entry name" value="Butyryl-CoA Dehydrogenase, subunit A, domain 2"/>
    <property type="match status" value="1"/>
</dbReference>
<dbReference type="SUPFAM" id="SSF47203">
    <property type="entry name" value="Acyl-CoA dehydrogenase C-terminal domain-like"/>
    <property type="match status" value="1"/>
</dbReference>
<keyword evidence="3" id="KW-0560">Oxidoreductase</keyword>
<evidence type="ECO:0000313" key="7">
    <source>
        <dbReference type="Proteomes" id="UP001143330"/>
    </source>
</evidence>
<accession>A0A9W6JYX8</accession>
<feature type="domain" description="HpaB/PvcC/4-BUDH C-terminal" evidence="4">
    <location>
        <begin position="308"/>
        <end position="496"/>
    </location>
</feature>
<keyword evidence="7" id="KW-1185">Reference proteome</keyword>
<dbReference type="PANTHER" id="PTHR36117">
    <property type="entry name" value="4-HYDROXYPHENYLACETATE 3-MONOOXYGENASE-RELATED"/>
    <property type="match status" value="1"/>
</dbReference>
<dbReference type="InterPro" id="IPR024719">
    <property type="entry name" value="HpaB/PvcC/4-BUDH_C"/>
</dbReference>
<dbReference type="Proteomes" id="UP001143330">
    <property type="component" value="Unassembled WGS sequence"/>
</dbReference>
<dbReference type="PANTHER" id="PTHR36117:SF3">
    <property type="entry name" value="4-HYDROXYPHENYLACETATE 3-MONOOXYGENASE-RELATED"/>
    <property type="match status" value="1"/>
</dbReference>
<reference evidence="6" key="1">
    <citation type="journal article" date="2014" name="Int. J. Syst. Evol. Microbiol.">
        <title>Complete genome sequence of Corynebacterium casei LMG S-19264T (=DSM 44701T), isolated from a smear-ripened cheese.</title>
        <authorList>
            <consortium name="US DOE Joint Genome Institute (JGI-PGF)"/>
            <person name="Walter F."/>
            <person name="Albersmeier A."/>
            <person name="Kalinowski J."/>
            <person name="Ruckert C."/>
        </authorList>
    </citation>
    <scope>NUCLEOTIDE SEQUENCE</scope>
    <source>
        <strain evidence="6">VKM B-2789</strain>
    </source>
</reference>
<proteinExistence type="predicted"/>
<dbReference type="InterPro" id="IPR046373">
    <property type="entry name" value="Acyl-CoA_Oxase/DH_mid-dom_sf"/>
</dbReference>
<gene>
    <name evidence="6" type="ORF">GCM10017653_20180</name>
</gene>
<keyword evidence="2" id="KW-0274">FAD</keyword>
<dbReference type="InterPro" id="IPR024674">
    <property type="entry name" value="HpaB/PvcC/4-BUDH_N"/>
</dbReference>
<reference evidence="6" key="2">
    <citation type="submission" date="2023-01" db="EMBL/GenBank/DDBJ databases">
        <authorList>
            <person name="Sun Q."/>
            <person name="Evtushenko L."/>
        </authorList>
    </citation>
    <scope>NUCLEOTIDE SEQUENCE</scope>
    <source>
        <strain evidence="6">VKM B-2789</strain>
    </source>
</reference>
<dbReference type="Gene3D" id="1.10.3140.10">
    <property type="entry name" value="4-hydroxybutyryl-coa dehydratase, domain 1"/>
    <property type="match status" value="1"/>
</dbReference>
<protein>
    <submittedName>
        <fullName evidence="6">4-hydroxyphenylacetate 3-monooxygenase oxygenase component</fullName>
    </submittedName>
</protein>
<dbReference type="InterPro" id="IPR036250">
    <property type="entry name" value="AcylCo_DH-like_C"/>
</dbReference>
<dbReference type="RefSeq" id="WP_213364145.1">
    <property type="nucleotide sequence ID" value="NZ_BSFM01000011.1"/>
</dbReference>
<dbReference type="InterPro" id="IPR004925">
    <property type="entry name" value="HpaB/PvcC/4-BUDH"/>
</dbReference>
<evidence type="ECO:0000256" key="2">
    <source>
        <dbReference type="ARBA" id="ARBA00022827"/>
    </source>
</evidence>
<dbReference type="GO" id="GO:0016627">
    <property type="term" value="F:oxidoreductase activity, acting on the CH-CH group of donors"/>
    <property type="evidence" value="ECO:0007669"/>
    <property type="project" value="InterPro"/>
</dbReference>
<feature type="domain" description="HpaB/PvcC/4-BUDH N-terminal" evidence="5">
    <location>
        <begin position="22"/>
        <end position="291"/>
    </location>
</feature>
<dbReference type="Gene3D" id="1.20.140.10">
    <property type="entry name" value="Butyryl-CoA Dehydrogenase, subunit A, domain 3"/>
    <property type="match status" value="1"/>
</dbReference>
<dbReference type="InterPro" id="IPR009100">
    <property type="entry name" value="AcylCoA_DH/oxidase_NM_dom_sf"/>
</dbReference>
<name>A0A9W6JYX8_9HYPH</name>
<evidence type="ECO:0000313" key="6">
    <source>
        <dbReference type="EMBL" id="GLK83948.1"/>
    </source>
</evidence>
<evidence type="ECO:0000259" key="5">
    <source>
        <dbReference type="Pfam" id="PF11794"/>
    </source>
</evidence>
<evidence type="ECO:0000256" key="3">
    <source>
        <dbReference type="ARBA" id="ARBA00023002"/>
    </source>
</evidence>